<evidence type="ECO:0000256" key="1">
    <source>
        <dbReference type="SAM" id="MobiDB-lite"/>
    </source>
</evidence>
<proteinExistence type="predicted"/>
<dbReference type="Pfam" id="PF14238">
    <property type="entry name" value="DUF4340"/>
    <property type="match status" value="1"/>
</dbReference>
<feature type="region of interest" description="Disordered" evidence="1">
    <location>
        <begin position="284"/>
        <end position="305"/>
    </location>
</feature>
<feature type="compositionally biased region" description="Polar residues" evidence="1">
    <location>
        <begin position="284"/>
        <end position="293"/>
    </location>
</feature>
<keyword evidence="4" id="KW-1185">Reference proteome</keyword>
<dbReference type="Proteomes" id="UP000638014">
    <property type="component" value="Unassembled WGS sequence"/>
</dbReference>
<dbReference type="InterPro" id="IPR025641">
    <property type="entry name" value="DUF4340"/>
</dbReference>
<dbReference type="AlphaFoldDB" id="A0A8J6QI61"/>
<dbReference type="RefSeq" id="WP_191144054.1">
    <property type="nucleotide sequence ID" value="NZ_JACXAF010000006.1"/>
</dbReference>
<reference evidence="3" key="1">
    <citation type="submission" date="2020-09" db="EMBL/GenBank/DDBJ databases">
        <title>A novel bacterium of genus Neiella, isolated from South China Sea.</title>
        <authorList>
            <person name="Huang H."/>
            <person name="Mo K."/>
            <person name="Hu Y."/>
        </authorList>
    </citation>
    <scope>NUCLEOTIDE SEQUENCE</scope>
    <source>
        <strain evidence="3">HB171785</strain>
    </source>
</reference>
<protein>
    <submittedName>
        <fullName evidence="3">DUF4340 domain-containing protein</fullName>
    </submittedName>
</protein>
<evidence type="ECO:0000313" key="3">
    <source>
        <dbReference type="EMBL" id="MBD1388947.1"/>
    </source>
</evidence>
<sequence>MTQKIPLLTALLIIQAIIAIALYAVNGSRDSSFTAMQLLPFDKQQLNRIVIRDDSSTVELIKQQQQWLLAESDGVPIEQAKFNSMLNKLERLNTTWPVTTTTASHQRFEVADDNFRRKITFYDGQQQLAELFVGTSPGFKQSHLRLAGQDEVYALDFAAYEASATARAWLDKSVLSVPGLNRIKGNDFDLVKENEQWHWHSAPLDLDVDQQKAEALARAIANLKVTEYVKQPPDFEPDSAVELIAESDQSFTFELYQHDGDYYVTRADRPQVFKLTQTQYEQLSEPTLSNLAATSEEEPSATSDS</sequence>
<organism evidence="3 4">
    <name type="scientific">Neiella litorisoli</name>
    <dbReference type="NCBI Taxonomy" id="2771431"/>
    <lineage>
        <taxon>Bacteria</taxon>
        <taxon>Pseudomonadati</taxon>
        <taxon>Pseudomonadota</taxon>
        <taxon>Gammaproteobacteria</taxon>
        <taxon>Alteromonadales</taxon>
        <taxon>Echinimonadaceae</taxon>
        <taxon>Neiella</taxon>
    </lineage>
</organism>
<evidence type="ECO:0000259" key="2">
    <source>
        <dbReference type="Pfam" id="PF14238"/>
    </source>
</evidence>
<comment type="caution">
    <text evidence="3">The sequence shown here is derived from an EMBL/GenBank/DDBJ whole genome shotgun (WGS) entry which is preliminary data.</text>
</comment>
<gene>
    <name evidence="3" type="ORF">IC617_05855</name>
</gene>
<evidence type="ECO:0000313" key="4">
    <source>
        <dbReference type="Proteomes" id="UP000638014"/>
    </source>
</evidence>
<name>A0A8J6QI61_9GAMM</name>
<dbReference type="EMBL" id="JACXAF010000006">
    <property type="protein sequence ID" value="MBD1388947.1"/>
    <property type="molecule type" value="Genomic_DNA"/>
</dbReference>
<feature type="domain" description="DUF4340" evidence="2">
    <location>
        <begin position="67"/>
        <end position="233"/>
    </location>
</feature>
<accession>A0A8J6QI61</accession>